<evidence type="ECO:0000256" key="3">
    <source>
        <dbReference type="ARBA" id="ARBA00022750"/>
    </source>
</evidence>
<comment type="caution">
    <text evidence="10">The sequence shown here is derived from an EMBL/GenBank/DDBJ whole genome shotgun (WGS) entry which is preliminary data.</text>
</comment>
<dbReference type="CDD" id="cd05471">
    <property type="entry name" value="pepsin_like"/>
    <property type="match status" value="1"/>
</dbReference>
<dbReference type="Pfam" id="PF00026">
    <property type="entry name" value="Asp"/>
    <property type="match status" value="1"/>
</dbReference>
<keyword evidence="11" id="KW-1185">Reference proteome</keyword>
<dbReference type="InterPro" id="IPR033121">
    <property type="entry name" value="PEPTIDASE_A1"/>
</dbReference>
<feature type="disulfide bond" evidence="6">
    <location>
        <begin position="130"/>
        <end position="134"/>
    </location>
</feature>
<dbReference type="PANTHER" id="PTHR47966">
    <property type="entry name" value="BETA-SITE APP-CLEAVING ENZYME, ISOFORM A-RELATED"/>
    <property type="match status" value="1"/>
</dbReference>
<evidence type="ECO:0000259" key="9">
    <source>
        <dbReference type="PROSITE" id="PS51767"/>
    </source>
</evidence>
<dbReference type="RefSeq" id="XP_007762930.1">
    <property type="nucleotide sequence ID" value="XM_007764740.1"/>
</dbReference>
<dbReference type="GO" id="GO:0006508">
    <property type="term" value="P:proteolysis"/>
    <property type="evidence" value="ECO:0007669"/>
    <property type="project" value="UniProtKB-KW"/>
</dbReference>
<proteinExistence type="inferred from homology"/>
<dbReference type="Gene3D" id="2.40.70.10">
    <property type="entry name" value="Acid Proteases"/>
    <property type="match status" value="2"/>
</dbReference>
<dbReference type="InterPro" id="IPR001969">
    <property type="entry name" value="Aspartic_peptidase_AS"/>
</dbReference>
<evidence type="ECO:0000256" key="4">
    <source>
        <dbReference type="ARBA" id="ARBA00022801"/>
    </source>
</evidence>
<comment type="similarity">
    <text evidence="1 7">Belongs to the peptidase A1 family.</text>
</comment>
<keyword evidence="2 7" id="KW-0645">Protease</keyword>
<dbReference type="KEGG" id="cput:CONPUDRAFT_148078"/>
<dbReference type="GO" id="GO:0004190">
    <property type="term" value="F:aspartic-type endopeptidase activity"/>
    <property type="evidence" value="ECO:0007669"/>
    <property type="project" value="UniProtKB-KW"/>
</dbReference>
<feature type="chain" id="PRO_5024424360" evidence="8">
    <location>
        <begin position="19"/>
        <end position="408"/>
    </location>
</feature>
<evidence type="ECO:0000256" key="8">
    <source>
        <dbReference type="SAM" id="SignalP"/>
    </source>
</evidence>
<gene>
    <name evidence="10" type="ORF">CONPUDRAFT_148078</name>
</gene>
<protein>
    <submittedName>
        <fullName evidence="10">Asp-domain-containing protein</fullName>
    </submittedName>
</protein>
<dbReference type="FunFam" id="2.40.70.10:FF:000115">
    <property type="entry name" value="Lysosomal aspartic protease"/>
    <property type="match status" value="1"/>
</dbReference>
<evidence type="ECO:0000313" key="10">
    <source>
        <dbReference type="EMBL" id="EIW85947.1"/>
    </source>
</evidence>
<dbReference type="InterPro" id="IPR021109">
    <property type="entry name" value="Peptidase_aspartic_dom_sf"/>
</dbReference>
<accession>A0A5M3N3X7</accession>
<evidence type="ECO:0000256" key="5">
    <source>
        <dbReference type="PIRSR" id="PIRSR601461-1"/>
    </source>
</evidence>
<dbReference type="AlphaFoldDB" id="A0A5M3N3X7"/>
<dbReference type="PRINTS" id="PR00792">
    <property type="entry name" value="PEPSIN"/>
</dbReference>
<keyword evidence="4 7" id="KW-0378">Hydrolase</keyword>
<name>A0A5M3N3X7_CONPW</name>
<keyword evidence="8" id="KW-0732">Signal</keyword>
<evidence type="ECO:0000256" key="2">
    <source>
        <dbReference type="ARBA" id="ARBA00022670"/>
    </source>
</evidence>
<dbReference type="PANTHER" id="PTHR47966:SF57">
    <property type="entry name" value="PEPTIDASE A1 DOMAIN-CONTAINING PROTEIN"/>
    <property type="match status" value="1"/>
</dbReference>
<evidence type="ECO:0000256" key="7">
    <source>
        <dbReference type="RuleBase" id="RU000454"/>
    </source>
</evidence>
<dbReference type="PROSITE" id="PS51767">
    <property type="entry name" value="PEPTIDASE_A1"/>
    <property type="match status" value="1"/>
</dbReference>
<feature type="signal peptide" evidence="8">
    <location>
        <begin position="1"/>
        <end position="18"/>
    </location>
</feature>
<sequence length="408" mass="42632">MRFTLATVVAALPFLVGAMPTPDASVHIPISKRSTIVDREGVIVKEKLVAHLNHVKAKYQRGFEAYERNTGKPHALVAGRNIKRAQGTEKLTDDESELWYGSISVGTPAKTYTVDFDTGSSDLFLPGPSCGSTCSGHTKYDPSSSSTSKSTGKSFSLAYGDGSTVSGTQYTDTVSIAGLTATGQRLGAAKTYSSGFESSEFPADGLLGMAFQSISDYNASPVFQSLVSQGETSSSVFGFKLTSSDAGLTVGGVDSSAYTGSFHYTPVTQEGYWQVTADSINGGGSEVLTNVDAIVDSGTTLIVGPPSDVEDFYSQIGGKDASSTVGDGYYTFPCSNIPDVSVSIGGATFDIASTFNLGKVSSGSSQCVGGIVGQDIGTDFWILGDVFMSNVYTEFDYGNSRLGFAKLA</sequence>
<feature type="domain" description="Peptidase A1" evidence="9">
    <location>
        <begin position="99"/>
        <end position="405"/>
    </location>
</feature>
<dbReference type="InterPro" id="IPR034164">
    <property type="entry name" value="Pepsin-like_dom"/>
</dbReference>
<dbReference type="Proteomes" id="UP000053558">
    <property type="component" value="Unassembled WGS sequence"/>
</dbReference>
<evidence type="ECO:0000256" key="6">
    <source>
        <dbReference type="PIRSR" id="PIRSR601461-2"/>
    </source>
</evidence>
<reference evidence="11" key="1">
    <citation type="journal article" date="2012" name="Science">
        <title>The Paleozoic origin of enzymatic lignin decomposition reconstructed from 31 fungal genomes.</title>
        <authorList>
            <person name="Floudas D."/>
            <person name="Binder M."/>
            <person name="Riley R."/>
            <person name="Barry K."/>
            <person name="Blanchette R.A."/>
            <person name="Henrissat B."/>
            <person name="Martinez A.T."/>
            <person name="Otillar R."/>
            <person name="Spatafora J.W."/>
            <person name="Yadav J.S."/>
            <person name="Aerts A."/>
            <person name="Benoit I."/>
            <person name="Boyd A."/>
            <person name="Carlson A."/>
            <person name="Copeland A."/>
            <person name="Coutinho P.M."/>
            <person name="de Vries R.P."/>
            <person name="Ferreira P."/>
            <person name="Findley K."/>
            <person name="Foster B."/>
            <person name="Gaskell J."/>
            <person name="Glotzer D."/>
            <person name="Gorecki P."/>
            <person name="Heitman J."/>
            <person name="Hesse C."/>
            <person name="Hori C."/>
            <person name="Igarashi K."/>
            <person name="Jurgens J.A."/>
            <person name="Kallen N."/>
            <person name="Kersten P."/>
            <person name="Kohler A."/>
            <person name="Kuees U."/>
            <person name="Kumar T.K.A."/>
            <person name="Kuo A."/>
            <person name="LaButti K."/>
            <person name="Larrondo L.F."/>
            <person name="Lindquist E."/>
            <person name="Ling A."/>
            <person name="Lombard V."/>
            <person name="Lucas S."/>
            <person name="Lundell T."/>
            <person name="Martin R."/>
            <person name="McLaughlin D.J."/>
            <person name="Morgenstern I."/>
            <person name="Morin E."/>
            <person name="Murat C."/>
            <person name="Nagy L.G."/>
            <person name="Nolan M."/>
            <person name="Ohm R.A."/>
            <person name="Patyshakuliyeva A."/>
            <person name="Rokas A."/>
            <person name="Ruiz-Duenas F.J."/>
            <person name="Sabat G."/>
            <person name="Salamov A."/>
            <person name="Samejima M."/>
            <person name="Schmutz J."/>
            <person name="Slot J.C."/>
            <person name="St John F."/>
            <person name="Stenlid J."/>
            <person name="Sun H."/>
            <person name="Sun S."/>
            <person name="Syed K."/>
            <person name="Tsang A."/>
            <person name="Wiebenga A."/>
            <person name="Young D."/>
            <person name="Pisabarro A."/>
            <person name="Eastwood D.C."/>
            <person name="Martin F."/>
            <person name="Cullen D."/>
            <person name="Grigoriev I.V."/>
            <person name="Hibbett D.S."/>
        </authorList>
    </citation>
    <scope>NUCLEOTIDE SEQUENCE [LARGE SCALE GENOMIC DNA]</scope>
    <source>
        <strain evidence="11">RWD-64-598 SS2</strain>
    </source>
</reference>
<feature type="active site" evidence="5">
    <location>
        <position position="296"/>
    </location>
</feature>
<dbReference type="EMBL" id="JH711573">
    <property type="protein sequence ID" value="EIW85947.1"/>
    <property type="molecule type" value="Genomic_DNA"/>
</dbReference>
<dbReference type="OMA" id="YSGEIYW"/>
<dbReference type="InterPro" id="IPR001461">
    <property type="entry name" value="Aspartic_peptidase_A1"/>
</dbReference>
<keyword evidence="3 7" id="KW-0064">Aspartyl protease</keyword>
<evidence type="ECO:0000256" key="1">
    <source>
        <dbReference type="ARBA" id="ARBA00007447"/>
    </source>
</evidence>
<dbReference type="PROSITE" id="PS00141">
    <property type="entry name" value="ASP_PROTEASE"/>
    <property type="match status" value="1"/>
</dbReference>
<dbReference type="GeneID" id="19202435"/>
<dbReference type="OrthoDB" id="15189at2759"/>
<feature type="active site" evidence="5">
    <location>
        <position position="117"/>
    </location>
</feature>
<organism evidence="10 11">
    <name type="scientific">Coniophora puteana (strain RWD-64-598)</name>
    <name type="common">Brown rot fungus</name>
    <dbReference type="NCBI Taxonomy" id="741705"/>
    <lineage>
        <taxon>Eukaryota</taxon>
        <taxon>Fungi</taxon>
        <taxon>Dikarya</taxon>
        <taxon>Basidiomycota</taxon>
        <taxon>Agaricomycotina</taxon>
        <taxon>Agaricomycetes</taxon>
        <taxon>Agaricomycetidae</taxon>
        <taxon>Boletales</taxon>
        <taxon>Coniophorineae</taxon>
        <taxon>Coniophoraceae</taxon>
        <taxon>Coniophora</taxon>
    </lineage>
</organism>
<evidence type="ECO:0000313" key="11">
    <source>
        <dbReference type="Proteomes" id="UP000053558"/>
    </source>
</evidence>
<dbReference type="SUPFAM" id="SSF50630">
    <property type="entry name" value="Acid proteases"/>
    <property type="match status" value="1"/>
</dbReference>
<keyword evidence="6" id="KW-1015">Disulfide bond</keyword>